<reference evidence="1" key="1">
    <citation type="submission" date="2018-02" db="EMBL/GenBank/DDBJ databases">
        <title>Rhizophora mucronata_Transcriptome.</title>
        <authorList>
            <person name="Meera S.P."/>
            <person name="Sreeshan A."/>
            <person name="Augustine A."/>
        </authorList>
    </citation>
    <scope>NUCLEOTIDE SEQUENCE</scope>
    <source>
        <tissue evidence="1">Leaf</tissue>
    </source>
</reference>
<dbReference type="AlphaFoldDB" id="A0A2P2QY31"/>
<sequence>MTFNMSCFKCLRDGFVPITRSRVLVLSASSSYR</sequence>
<organism evidence="1">
    <name type="scientific">Rhizophora mucronata</name>
    <name type="common">Asiatic mangrove</name>
    <dbReference type="NCBI Taxonomy" id="61149"/>
    <lineage>
        <taxon>Eukaryota</taxon>
        <taxon>Viridiplantae</taxon>
        <taxon>Streptophyta</taxon>
        <taxon>Embryophyta</taxon>
        <taxon>Tracheophyta</taxon>
        <taxon>Spermatophyta</taxon>
        <taxon>Magnoliopsida</taxon>
        <taxon>eudicotyledons</taxon>
        <taxon>Gunneridae</taxon>
        <taxon>Pentapetalae</taxon>
        <taxon>rosids</taxon>
        <taxon>fabids</taxon>
        <taxon>Malpighiales</taxon>
        <taxon>Rhizophoraceae</taxon>
        <taxon>Rhizophora</taxon>
    </lineage>
</organism>
<proteinExistence type="predicted"/>
<evidence type="ECO:0000313" key="1">
    <source>
        <dbReference type="EMBL" id="MBX71811.1"/>
    </source>
</evidence>
<protein>
    <submittedName>
        <fullName evidence="1">Uncharacterized protein</fullName>
    </submittedName>
</protein>
<name>A0A2P2QY31_RHIMU</name>
<dbReference type="EMBL" id="GGEC01091327">
    <property type="protein sequence ID" value="MBX71811.1"/>
    <property type="molecule type" value="Transcribed_RNA"/>
</dbReference>
<accession>A0A2P2QY31</accession>